<feature type="region of interest" description="Disordered" evidence="1">
    <location>
        <begin position="625"/>
        <end position="658"/>
    </location>
</feature>
<sequence length="658" mass="75028">MGKQTEIKQSPSDVRSKLEQFHRRSSQRKRLAPKIEEEIVEDIVVEEILEPVIPETHEETVQEEKEEIEFSRGYTNKGSLCIWYKGFRYIKNRDVNIKHYNIYWRCSSKRCPGSAYTHETEDGKLMGELKNAHIHLPRPEQRLAEIKRQELKERARNEPSLSGANLVADIRAGIDDETFVALGSDGSLTQLAKREKTKFFGKGFTKKGSDILAIKLPPALTEKNGQSIFLYDSRTAQARDKDAVFVFAHPYMLQQLAGQTSWTIGSSFKLAPAPFKHCFVVGVLVRNQLIVAAHALMTENSEQLYMEALNAVVAAIRPTKPRRVITDFENVMVEAAQNVFQEAHVNGCYFRFSQELFRKWTEFNLGDIYGNEDSKAGNIARMTFRRLICLALIPMAYVNQAFYKIVEVAGLPQLAEFFFYFKQTFIGLTEQEFRMESAAFGSNFVQNLVYSAPEEEHVYEEANVGYQNYSQHIRYKLPPHSSSTIIVAANQSQPLRHRPFCPIEFWNISERVAAEIVFANSAMEMAQLYLKQGSNNKLLPSLPDFILALWDEFEKQRDNIRAVTISNNRKRNPRKHVIKEESVISTLNEASYETDQAILNTLDILSHHVQNYVNGLFFDVKEIGKSGDDSMEFNEGLNSSKGSGGRKNPKPSTSSGLR</sequence>
<dbReference type="Proteomes" id="UP000580250">
    <property type="component" value="Unassembled WGS sequence"/>
</dbReference>
<evidence type="ECO:0000313" key="4">
    <source>
        <dbReference type="Proteomes" id="UP000580250"/>
    </source>
</evidence>
<dbReference type="OrthoDB" id="5896407at2759"/>
<dbReference type="AlphaFoldDB" id="A0A6V7UGF6"/>
<evidence type="ECO:0000256" key="1">
    <source>
        <dbReference type="SAM" id="MobiDB-lite"/>
    </source>
</evidence>
<dbReference type="InterPro" id="IPR018289">
    <property type="entry name" value="MULE_transposase_dom"/>
</dbReference>
<comment type="caution">
    <text evidence="3">The sequence shown here is derived from an EMBL/GenBank/DDBJ whole genome shotgun (WGS) entry which is preliminary data.</text>
</comment>
<evidence type="ECO:0000313" key="3">
    <source>
        <dbReference type="EMBL" id="CAD2156165.1"/>
    </source>
</evidence>
<organism evidence="3 4">
    <name type="scientific">Meloidogyne enterolobii</name>
    <name type="common">Root-knot nematode worm</name>
    <name type="synonym">Meloidogyne mayaguensis</name>
    <dbReference type="NCBI Taxonomy" id="390850"/>
    <lineage>
        <taxon>Eukaryota</taxon>
        <taxon>Metazoa</taxon>
        <taxon>Ecdysozoa</taxon>
        <taxon>Nematoda</taxon>
        <taxon>Chromadorea</taxon>
        <taxon>Rhabditida</taxon>
        <taxon>Tylenchina</taxon>
        <taxon>Tylenchomorpha</taxon>
        <taxon>Tylenchoidea</taxon>
        <taxon>Meloidogynidae</taxon>
        <taxon>Meloidogyninae</taxon>
        <taxon>Meloidogyne</taxon>
    </lineage>
</organism>
<name>A0A6V7UGF6_MELEN</name>
<dbReference type="Gene3D" id="2.20.25.240">
    <property type="match status" value="1"/>
</dbReference>
<proteinExistence type="predicted"/>
<reference evidence="3 4" key="1">
    <citation type="submission" date="2020-08" db="EMBL/GenBank/DDBJ databases">
        <authorList>
            <person name="Koutsovoulos G."/>
            <person name="Danchin GJ E."/>
        </authorList>
    </citation>
    <scope>NUCLEOTIDE SEQUENCE [LARGE SCALE GENOMIC DNA]</scope>
</reference>
<feature type="region of interest" description="Disordered" evidence="1">
    <location>
        <begin position="1"/>
        <end position="31"/>
    </location>
</feature>
<dbReference type="Pfam" id="PF10551">
    <property type="entry name" value="MULE"/>
    <property type="match status" value="1"/>
</dbReference>
<evidence type="ECO:0000259" key="2">
    <source>
        <dbReference type="Pfam" id="PF10551"/>
    </source>
</evidence>
<gene>
    <name evidence="3" type="ORF">MENT_LOCUS12148</name>
</gene>
<accession>A0A6V7UGF6</accession>
<protein>
    <recommendedName>
        <fullName evidence="2">MULE transposase domain-containing protein</fullName>
    </recommendedName>
</protein>
<dbReference type="EMBL" id="CAJEWN010000061">
    <property type="protein sequence ID" value="CAD2156165.1"/>
    <property type="molecule type" value="Genomic_DNA"/>
</dbReference>
<feature type="domain" description="MULE transposase" evidence="2">
    <location>
        <begin position="280"/>
        <end position="354"/>
    </location>
</feature>